<dbReference type="PIRSF" id="PIRSF006816">
    <property type="entry name" value="Cyc3_hyd_g"/>
    <property type="match status" value="1"/>
</dbReference>
<dbReference type="PROSITE" id="PS51384">
    <property type="entry name" value="FAD_FR"/>
    <property type="match status" value="1"/>
</dbReference>
<comment type="caution">
    <text evidence="2">The sequence shown here is derived from an EMBL/GenBank/DDBJ whole genome shotgun (WGS) entry which is preliminary data.</text>
</comment>
<dbReference type="Proteomes" id="UP001501183">
    <property type="component" value="Unassembled WGS sequence"/>
</dbReference>
<dbReference type="InterPro" id="IPR012165">
    <property type="entry name" value="Cyt_c3_hydrogenase_gsu"/>
</dbReference>
<evidence type="ECO:0000313" key="2">
    <source>
        <dbReference type="EMBL" id="GAA4488409.1"/>
    </source>
</evidence>
<dbReference type="SUPFAM" id="SSF52343">
    <property type="entry name" value="Ferredoxin reductase-like, C-terminal NADP-linked domain"/>
    <property type="match status" value="1"/>
</dbReference>
<dbReference type="InterPro" id="IPR017927">
    <property type="entry name" value="FAD-bd_FR_type"/>
</dbReference>
<feature type="domain" description="FAD-binding FR-type" evidence="1">
    <location>
        <begin position="8"/>
        <end position="104"/>
    </location>
</feature>
<proteinExistence type="predicted"/>
<dbReference type="PRINTS" id="PR00406">
    <property type="entry name" value="CYTB5RDTASE"/>
</dbReference>
<sequence>MATAADPMVPTPYRVRGRTAETRDSVTLSLVPVDSALPAFVPGQFMMLAAAGVGEVAISISGDPAGGRLEHTVRAVGAVSRALHDAPVGSVLGVRGPFGTGWDLGSCIGRDVVIVAGGVGLAAVRSAVLAIRSAHADYHRVVLVAGARSPDEFLYRGELNAWAADGIVGVEVTVDQPRGDWDGAVGFVTEPLGRLSLDPGRTTALLCGPEPMMRFAARVLIGKGMAASDIRVSLERNMQCGTALCGHCQLGELLLCRDGPVVDYAVAGPLLHVREL</sequence>
<dbReference type="SUPFAM" id="SSF63380">
    <property type="entry name" value="Riboflavin synthase domain-like"/>
    <property type="match status" value="1"/>
</dbReference>
<keyword evidence="3" id="KW-1185">Reference proteome</keyword>
<dbReference type="Gene3D" id="3.40.50.80">
    <property type="entry name" value="Nucleotide-binding domain of ferredoxin-NADP reductase (FNR) module"/>
    <property type="match status" value="1"/>
</dbReference>
<dbReference type="EMBL" id="BAABFB010000072">
    <property type="protein sequence ID" value="GAA4488409.1"/>
    <property type="molecule type" value="Genomic_DNA"/>
</dbReference>
<protein>
    <submittedName>
        <fullName evidence="2">FAD/NAD(P)-binding protein</fullName>
    </submittedName>
</protein>
<dbReference type="CDD" id="cd06221">
    <property type="entry name" value="sulfite_reductase_like"/>
    <property type="match status" value="1"/>
</dbReference>
<dbReference type="InterPro" id="IPR039261">
    <property type="entry name" value="FNR_nucleotide-bd"/>
</dbReference>
<dbReference type="Pfam" id="PF00175">
    <property type="entry name" value="NAD_binding_1"/>
    <property type="match status" value="1"/>
</dbReference>
<accession>A0ABP8PMK4</accession>
<dbReference type="InterPro" id="IPR019480">
    <property type="entry name" value="Dihydroorotate_DH_Fe-S-bd"/>
</dbReference>
<dbReference type="InterPro" id="IPR050353">
    <property type="entry name" value="PyrK_electron_transfer"/>
</dbReference>
<evidence type="ECO:0000259" key="1">
    <source>
        <dbReference type="PROSITE" id="PS51384"/>
    </source>
</evidence>
<dbReference type="InterPro" id="IPR017938">
    <property type="entry name" value="Riboflavin_synthase-like_b-brl"/>
</dbReference>
<evidence type="ECO:0000313" key="3">
    <source>
        <dbReference type="Proteomes" id="UP001501183"/>
    </source>
</evidence>
<name>A0ABP8PMK4_9NOCA</name>
<organism evidence="2 3">
    <name type="scientific">Rhodococcus olei</name>
    <dbReference type="NCBI Taxonomy" id="2161675"/>
    <lineage>
        <taxon>Bacteria</taxon>
        <taxon>Bacillati</taxon>
        <taxon>Actinomycetota</taxon>
        <taxon>Actinomycetes</taxon>
        <taxon>Mycobacteriales</taxon>
        <taxon>Nocardiaceae</taxon>
        <taxon>Rhodococcus</taxon>
    </lineage>
</organism>
<dbReference type="Pfam" id="PF10418">
    <property type="entry name" value="DHODB_Fe-S_bind"/>
    <property type="match status" value="1"/>
</dbReference>
<dbReference type="InterPro" id="IPR001433">
    <property type="entry name" value="OxRdtase_FAD/NAD-bd"/>
</dbReference>
<dbReference type="PANTHER" id="PTHR43513">
    <property type="entry name" value="DIHYDROOROTATE DEHYDROGENASE B (NAD(+)), ELECTRON TRANSFER SUBUNIT"/>
    <property type="match status" value="1"/>
</dbReference>
<gene>
    <name evidence="2" type="ORF">GCM10023094_48230</name>
</gene>
<dbReference type="Gene3D" id="2.40.30.10">
    <property type="entry name" value="Translation factors"/>
    <property type="match status" value="1"/>
</dbReference>
<reference evidence="3" key="1">
    <citation type="journal article" date="2019" name="Int. J. Syst. Evol. Microbiol.">
        <title>The Global Catalogue of Microorganisms (GCM) 10K type strain sequencing project: providing services to taxonomists for standard genome sequencing and annotation.</title>
        <authorList>
            <consortium name="The Broad Institute Genomics Platform"/>
            <consortium name="The Broad Institute Genome Sequencing Center for Infectious Disease"/>
            <person name="Wu L."/>
            <person name="Ma J."/>
        </authorList>
    </citation>
    <scope>NUCLEOTIDE SEQUENCE [LARGE SCALE GENOMIC DNA]</scope>
    <source>
        <strain evidence="3">JCM 32206</strain>
    </source>
</reference>